<dbReference type="InterPro" id="IPR000792">
    <property type="entry name" value="Tscrpt_reg_LuxR_C"/>
</dbReference>
<keyword evidence="1" id="KW-0805">Transcription regulation</keyword>
<evidence type="ECO:0000256" key="3">
    <source>
        <dbReference type="ARBA" id="ARBA00023163"/>
    </source>
</evidence>
<gene>
    <name evidence="5" type="ORF">BGE01nite_47380</name>
</gene>
<dbReference type="CDD" id="cd06170">
    <property type="entry name" value="LuxR_C_like"/>
    <property type="match status" value="1"/>
</dbReference>
<accession>A0A512MFE0</accession>
<evidence type="ECO:0000313" key="6">
    <source>
        <dbReference type="Proteomes" id="UP000321577"/>
    </source>
</evidence>
<keyword evidence="2" id="KW-0238">DNA-binding</keyword>
<dbReference type="PROSITE" id="PS50043">
    <property type="entry name" value="HTH_LUXR_2"/>
    <property type="match status" value="1"/>
</dbReference>
<comment type="caution">
    <text evidence="5">The sequence shown here is derived from an EMBL/GenBank/DDBJ whole genome shotgun (WGS) entry which is preliminary data.</text>
</comment>
<name>A0A512MFE0_9BACT</name>
<sequence length="277" mass="30805">MVTSADLQTLSDATLALYQPDLRLSGFPEAAFKFLHTLIGVEQINYANLDPAKGTMDMATSFMTPDWVAGVEGFGRCMWKYPMSNFDPSVNDGKPFFSSDFVSQRQFRDLDLYSECFHLLGMDHHGALYVPTDDGRRLWFGLERAGPREFSERDRLMLTLAQPHLANALRLATARQKVRDEVVISPSTFCRAGYTPRESEVACWLVEGKSNVEIGLLMNVHVQTVKSHVTSLFNKTGCGNRLALTLHLIELARRLEGPGQGFHTVPAYTGPDDGGNA</sequence>
<dbReference type="InterPro" id="IPR016032">
    <property type="entry name" value="Sig_transdc_resp-reg_C-effctor"/>
</dbReference>
<keyword evidence="3" id="KW-0804">Transcription</keyword>
<evidence type="ECO:0000313" key="5">
    <source>
        <dbReference type="EMBL" id="GEP45447.1"/>
    </source>
</evidence>
<organism evidence="5 6">
    <name type="scientific">Brevifollis gellanilyticus</name>
    <dbReference type="NCBI Taxonomy" id="748831"/>
    <lineage>
        <taxon>Bacteria</taxon>
        <taxon>Pseudomonadati</taxon>
        <taxon>Verrucomicrobiota</taxon>
        <taxon>Verrucomicrobiia</taxon>
        <taxon>Verrucomicrobiales</taxon>
        <taxon>Verrucomicrobiaceae</taxon>
    </lineage>
</organism>
<evidence type="ECO:0000256" key="1">
    <source>
        <dbReference type="ARBA" id="ARBA00023015"/>
    </source>
</evidence>
<dbReference type="InterPro" id="IPR036388">
    <property type="entry name" value="WH-like_DNA-bd_sf"/>
</dbReference>
<proteinExistence type="predicted"/>
<dbReference type="SUPFAM" id="SSF46894">
    <property type="entry name" value="C-terminal effector domain of the bipartite response regulators"/>
    <property type="match status" value="1"/>
</dbReference>
<keyword evidence="6" id="KW-1185">Reference proteome</keyword>
<dbReference type="Gene3D" id="1.10.10.10">
    <property type="entry name" value="Winged helix-like DNA-binding domain superfamily/Winged helix DNA-binding domain"/>
    <property type="match status" value="1"/>
</dbReference>
<protein>
    <recommendedName>
        <fullName evidence="4">HTH luxR-type domain-containing protein</fullName>
    </recommendedName>
</protein>
<dbReference type="EMBL" id="BKAG01000049">
    <property type="protein sequence ID" value="GEP45447.1"/>
    <property type="molecule type" value="Genomic_DNA"/>
</dbReference>
<dbReference type="GO" id="GO:0006355">
    <property type="term" value="P:regulation of DNA-templated transcription"/>
    <property type="evidence" value="ECO:0007669"/>
    <property type="project" value="InterPro"/>
</dbReference>
<dbReference type="AlphaFoldDB" id="A0A512MFE0"/>
<dbReference type="PANTHER" id="PTHR44688:SF16">
    <property type="entry name" value="DNA-BINDING TRANSCRIPTIONAL ACTIVATOR DEVR_DOSR"/>
    <property type="match status" value="1"/>
</dbReference>
<dbReference type="Proteomes" id="UP000321577">
    <property type="component" value="Unassembled WGS sequence"/>
</dbReference>
<dbReference type="RefSeq" id="WP_170267007.1">
    <property type="nucleotide sequence ID" value="NZ_BKAG01000049.1"/>
</dbReference>
<feature type="domain" description="HTH luxR-type" evidence="4">
    <location>
        <begin position="188"/>
        <end position="252"/>
    </location>
</feature>
<evidence type="ECO:0000256" key="2">
    <source>
        <dbReference type="ARBA" id="ARBA00023125"/>
    </source>
</evidence>
<dbReference type="PANTHER" id="PTHR44688">
    <property type="entry name" value="DNA-BINDING TRANSCRIPTIONAL ACTIVATOR DEVR_DOSR"/>
    <property type="match status" value="1"/>
</dbReference>
<dbReference type="Pfam" id="PF00196">
    <property type="entry name" value="GerE"/>
    <property type="match status" value="1"/>
</dbReference>
<reference evidence="5 6" key="1">
    <citation type="submission" date="2019-07" db="EMBL/GenBank/DDBJ databases">
        <title>Whole genome shotgun sequence of Brevifollis gellanilyticus NBRC 108608.</title>
        <authorList>
            <person name="Hosoyama A."/>
            <person name="Uohara A."/>
            <person name="Ohji S."/>
            <person name="Ichikawa N."/>
        </authorList>
    </citation>
    <scope>NUCLEOTIDE SEQUENCE [LARGE SCALE GENOMIC DNA]</scope>
    <source>
        <strain evidence="5 6">NBRC 108608</strain>
    </source>
</reference>
<evidence type="ECO:0000259" key="4">
    <source>
        <dbReference type="PROSITE" id="PS50043"/>
    </source>
</evidence>
<dbReference type="PROSITE" id="PS00622">
    <property type="entry name" value="HTH_LUXR_1"/>
    <property type="match status" value="1"/>
</dbReference>
<dbReference type="SMART" id="SM00421">
    <property type="entry name" value="HTH_LUXR"/>
    <property type="match status" value="1"/>
</dbReference>
<dbReference type="GO" id="GO:0003677">
    <property type="term" value="F:DNA binding"/>
    <property type="evidence" value="ECO:0007669"/>
    <property type="project" value="UniProtKB-KW"/>
</dbReference>
<dbReference type="PRINTS" id="PR00038">
    <property type="entry name" value="HTHLUXR"/>
</dbReference>